<evidence type="ECO:0000313" key="2">
    <source>
        <dbReference type="Proteomes" id="UP001488838"/>
    </source>
</evidence>
<dbReference type="Gene3D" id="1.10.418.10">
    <property type="entry name" value="Calponin-like domain"/>
    <property type="match status" value="1"/>
</dbReference>
<organism evidence="1 2">
    <name type="scientific">Myodes glareolus</name>
    <name type="common">Bank vole</name>
    <name type="synonym">Clethrionomys glareolus</name>
    <dbReference type="NCBI Taxonomy" id="447135"/>
    <lineage>
        <taxon>Eukaryota</taxon>
        <taxon>Metazoa</taxon>
        <taxon>Chordata</taxon>
        <taxon>Craniata</taxon>
        <taxon>Vertebrata</taxon>
        <taxon>Euteleostomi</taxon>
        <taxon>Mammalia</taxon>
        <taxon>Eutheria</taxon>
        <taxon>Euarchontoglires</taxon>
        <taxon>Glires</taxon>
        <taxon>Rodentia</taxon>
        <taxon>Myomorpha</taxon>
        <taxon>Muroidea</taxon>
        <taxon>Cricetidae</taxon>
        <taxon>Arvicolinae</taxon>
        <taxon>Myodes</taxon>
    </lineage>
</organism>
<dbReference type="InterPro" id="IPR036872">
    <property type="entry name" value="CH_dom_sf"/>
</dbReference>
<dbReference type="AlphaFoldDB" id="A0AAW0H2F9"/>
<dbReference type="SUPFAM" id="SSF47576">
    <property type="entry name" value="Calponin-homology domain, CH-domain"/>
    <property type="match status" value="1"/>
</dbReference>
<accession>A0AAW0H2F9</accession>
<keyword evidence="2" id="KW-1185">Reference proteome</keyword>
<reference evidence="1 2" key="1">
    <citation type="journal article" date="2023" name="bioRxiv">
        <title>Conserved and derived expression patterns and positive selection on dental genes reveal complex evolutionary context of ever-growing rodent molars.</title>
        <authorList>
            <person name="Calamari Z.T."/>
            <person name="Song A."/>
            <person name="Cohen E."/>
            <person name="Akter M."/>
            <person name="Roy R.D."/>
            <person name="Hallikas O."/>
            <person name="Christensen M.M."/>
            <person name="Li P."/>
            <person name="Marangoni P."/>
            <person name="Jernvall J."/>
            <person name="Klein O.D."/>
        </authorList>
    </citation>
    <scope>NUCLEOTIDE SEQUENCE [LARGE SCALE GENOMIC DNA]</scope>
    <source>
        <strain evidence="1">V071</strain>
    </source>
</reference>
<dbReference type="EMBL" id="JBBHLL010001122">
    <property type="protein sequence ID" value="KAK7796573.1"/>
    <property type="molecule type" value="Genomic_DNA"/>
</dbReference>
<gene>
    <name evidence="1" type="ORF">U0070_009600</name>
</gene>
<name>A0AAW0H2F9_MYOGA</name>
<protein>
    <submittedName>
        <fullName evidence="1">Uncharacterized protein</fullName>
    </submittedName>
</protein>
<dbReference type="Proteomes" id="UP001488838">
    <property type="component" value="Unassembled WGS sequence"/>
</dbReference>
<evidence type="ECO:0000313" key="1">
    <source>
        <dbReference type="EMBL" id="KAK7796573.1"/>
    </source>
</evidence>
<sequence length="113" mass="12159">VESRDIAKTFHKAINKKEGICALGGTSELSSDGPQNSYSGNNGMVVPRYTLDVLEDLGEGQKVNDDIIVNWDKTISSSLVVVDLIDAIQPGCINDDLVKSGNLTEDDKHNNAN</sequence>
<proteinExistence type="predicted"/>
<feature type="non-terminal residue" evidence="1">
    <location>
        <position position="1"/>
    </location>
</feature>
<comment type="caution">
    <text evidence="1">The sequence shown here is derived from an EMBL/GenBank/DDBJ whole genome shotgun (WGS) entry which is preliminary data.</text>
</comment>